<organism evidence="1 2">
    <name type="scientific">Orchesella dallaii</name>
    <dbReference type="NCBI Taxonomy" id="48710"/>
    <lineage>
        <taxon>Eukaryota</taxon>
        <taxon>Metazoa</taxon>
        <taxon>Ecdysozoa</taxon>
        <taxon>Arthropoda</taxon>
        <taxon>Hexapoda</taxon>
        <taxon>Collembola</taxon>
        <taxon>Entomobryomorpha</taxon>
        <taxon>Entomobryoidea</taxon>
        <taxon>Orchesellidae</taxon>
        <taxon>Orchesellinae</taxon>
        <taxon>Orchesella</taxon>
    </lineage>
</organism>
<dbReference type="Gene3D" id="3.40.50.1000">
    <property type="entry name" value="HAD superfamily/HAD-like"/>
    <property type="match status" value="1"/>
</dbReference>
<sequence length="232" mass="26207">MVGIYHPVTHVIFDMDGLLLDTETRYDDAHALICQKYGKEFTFEASRASMGKTPRKTAETIIEVLKLPVSTDQFLQEIEEFYGKVFEKYIEFLPGVERLVKHLKENNVPIAIGTNSKKSNFQLKKKHHAKFFQLFHHIVLGSEDPDVENGKPAPDVYLVAAKRFENAPVDMKNVLVLEDSVSGVKAGIDAGAQVVWVPNPTVDLENAEVRPTLILRTLEQFQPELFGLPPYN</sequence>
<dbReference type="SUPFAM" id="SSF56784">
    <property type="entry name" value="HAD-like"/>
    <property type="match status" value="1"/>
</dbReference>
<dbReference type="InterPro" id="IPR023198">
    <property type="entry name" value="PGP-like_dom2"/>
</dbReference>
<name>A0ABP1S6Z6_9HEXA</name>
<dbReference type="SFLD" id="SFLDG01135">
    <property type="entry name" value="C1.5.6:_HAD__Beta-PGM__Phospha"/>
    <property type="match status" value="1"/>
</dbReference>
<dbReference type="Proteomes" id="UP001642540">
    <property type="component" value="Unassembled WGS sequence"/>
</dbReference>
<gene>
    <name evidence="1" type="ORF">ODALV1_LOCUS30504</name>
</gene>
<keyword evidence="2" id="KW-1185">Reference proteome</keyword>
<dbReference type="InterPro" id="IPR006439">
    <property type="entry name" value="HAD-SF_hydro_IA"/>
</dbReference>
<evidence type="ECO:0000313" key="1">
    <source>
        <dbReference type="EMBL" id="CAL8145476.1"/>
    </source>
</evidence>
<dbReference type="EMBL" id="CAXLJM020000164">
    <property type="protein sequence ID" value="CAL8145476.1"/>
    <property type="molecule type" value="Genomic_DNA"/>
</dbReference>
<evidence type="ECO:0000313" key="2">
    <source>
        <dbReference type="Proteomes" id="UP001642540"/>
    </source>
</evidence>
<dbReference type="InterPro" id="IPR041492">
    <property type="entry name" value="HAD_2"/>
</dbReference>
<evidence type="ECO:0008006" key="3">
    <source>
        <dbReference type="Google" id="ProtNLM"/>
    </source>
</evidence>
<dbReference type="InterPro" id="IPR023214">
    <property type="entry name" value="HAD_sf"/>
</dbReference>
<protein>
    <recommendedName>
        <fullName evidence="3">Pseudouridine-5'-monophosphatase</fullName>
    </recommendedName>
</protein>
<dbReference type="NCBIfam" id="TIGR01509">
    <property type="entry name" value="HAD-SF-IA-v3"/>
    <property type="match status" value="1"/>
</dbReference>
<dbReference type="SFLD" id="SFLDG01129">
    <property type="entry name" value="C1.5:_HAD__Beta-PGM__Phosphata"/>
    <property type="match status" value="1"/>
</dbReference>
<dbReference type="Gene3D" id="1.10.150.240">
    <property type="entry name" value="Putative phosphatase, domain 2"/>
    <property type="match status" value="1"/>
</dbReference>
<reference evidence="1 2" key="1">
    <citation type="submission" date="2024-08" db="EMBL/GenBank/DDBJ databases">
        <authorList>
            <person name="Cucini C."/>
            <person name="Frati F."/>
        </authorList>
    </citation>
    <scope>NUCLEOTIDE SEQUENCE [LARGE SCALE GENOMIC DNA]</scope>
</reference>
<proteinExistence type="predicted"/>
<dbReference type="PANTHER" id="PTHR18901:SF38">
    <property type="entry name" value="PSEUDOURIDINE-5'-PHOSPHATASE"/>
    <property type="match status" value="1"/>
</dbReference>
<dbReference type="Pfam" id="PF13419">
    <property type="entry name" value="HAD_2"/>
    <property type="match status" value="1"/>
</dbReference>
<dbReference type="PANTHER" id="PTHR18901">
    <property type="entry name" value="2-DEOXYGLUCOSE-6-PHOSPHATE PHOSPHATASE 2"/>
    <property type="match status" value="1"/>
</dbReference>
<accession>A0ABP1S6Z6</accession>
<dbReference type="SFLD" id="SFLDS00003">
    <property type="entry name" value="Haloacid_Dehalogenase"/>
    <property type="match status" value="1"/>
</dbReference>
<comment type="caution">
    <text evidence="1">The sequence shown here is derived from an EMBL/GenBank/DDBJ whole genome shotgun (WGS) entry which is preliminary data.</text>
</comment>
<dbReference type="InterPro" id="IPR036412">
    <property type="entry name" value="HAD-like_sf"/>
</dbReference>